<evidence type="ECO:0000313" key="1">
    <source>
        <dbReference type="EMBL" id="KXK66803.1"/>
    </source>
</evidence>
<keyword evidence="2" id="KW-1185">Reference proteome</keyword>
<dbReference type="AlphaFoldDB" id="A0A136Q7Z8"/>
<dbReference type="Proteomes" id="UP000070366">
    <property type="component" value="Unassembled WGS sequence"/>
</dbReference>
<dbReference type="EMBL" id="LSZW01000030">
    <property type="protein sequence ID" value="KXK66803.1"/>
    <property type="molecule type" value="Genomic_DNA"/>
</dbReference>
<accession>A0A136Q7Z8</accession>
<name>A0A136Q7Z8_9FIRM</name>
<sequence>MKRKKSPWRMLHGRGISNVKHIRKAPGTLSGAFPRRSRRGTGQRLLTVAFF</sequence>
<proteinExistence type="predicted"/>
<organism evidence="1 2">
    <name type="scientific">Christensenella minuta</name>
    <dbReference type="NCBI Taxonomy" id="626937"/>
    <lineage>
        <taxon>Bacteria</taxon>
        <taxon>Bacillati</taxon>
        <taxon>Bacillota</taxon>
        <taxon>Clostridia</taxon>
        <taxon>Christensenellales</taxon>
        <taxon>Christensenellaceae</taxon>
        <taxon>Christensenella</taxon>
    </lineage>
</organism>
<protein>
    <submittedName>
        <fullName evidence="1">Uncharacterized protein</fullName>
    </submittedName>
</protein>
<reference evidence="1 2" key="1">
    <citation type="submission" date="2016-02" db="EMBL/GenBank/DDBJ databases">
        <authorList>
            <person name="Wen L."/>
            <person name="He K."/>
            <person name="Yang H."/>
        </authorList>
    </citation>
    <scope>NUCLEOTIDE SEQUENCE [LARGE SCALE GENOMIC DNA]</scope>
    <source>
        <strain evidence="1 2">DSM 22607</strain>
    </source>
</reference>
<evidence type="ECO:0000313" key="2">
    <source>
        <dbReference type="Proteomes" id="UP000070366"/>
    </source>
</evidence>
<comment type="caution">
    <text evidence="1">The sequence shown here is derived from an EMBL/GenBank/DDBJ whole genome shotgun (WGS) entry which is preliminary data.</text>
</comment>
<gene>
    <name evidence="1" type="ORF">HMPREF3293_00349</name>
</gene>